<sequence>MQNQSNNPPVILSSFLLIQPSALSEVSSPAPKRKNVSKTHVVMGHVNPLRPLTPGRLLTNKVLTCGLSTRTWLLALQKHDSEFKAK</sequence>
<feature type="chain" id="PRO_5043730243" evidence="1">
    <location>
        <begin position="25"/>
        <end position="86"/>
    </location>
</feature>
<protein>
    <submittedName>
        <fullName evidence="2">Uncharacterized protein</fullName>
    </submittedName>
</protein>
<evidence type="ECO:0000313" key="3">
    <source>
        <dbReference type="Proteomes" id="UP000735302"/>
    </source>
</evidence>
<organism evidence="2 3">
    <name type="scientific">Plakobranchus ocellatus</name>
    <dbReference type="NCBI Taxonomy" id="259542"/>
    <lineage>
        <taxon>Eukaryota</taxon>
        <taxon>Metazoa</taxon>
        <taxon>Spiralia</taxon>
        <taxon>Lophotrochozoa</taxon>
        <taxon>Mollusca</taxon>
        <taxon>Gastropoda</taxon>
        <taxon>Heterobranchia</taxon>
        <taxon>Euthyneura</taxon>
        <taxon>Panpulmonata</taxon>
        <taxon>Sacoglossa</taxon>
        <taxon>Placobranchoidea</taxon>
        <taxon>Plakobranchidae</taxon>
        <taxon>Plakobranchus</taxon>
    </lineage>
</organism>
<comment type="caution">
    <text evidence="2">The sequence shown here is derived from an EMBL/GenBank/DDBJ whole genome shotgun (WGS) entry which is preliminary data.</text>
</comment>
<evidence type="ECO:0000313" key="2">
    <source>
        <dbReference type="EMBL" id="GFN77318.1"/>
    </source>
</evidence>
<dbReference type="EMBL" id="BLXT01000469">
    <property type="protein sequence ID" value="GFN77318.1"/>
    <property type="molecule type" value="Genomic_DNA"/>
</dbReference>
<reference evidence="2 3" key="1">
    <citation type="journal article" date="2021" name="Elife">
        <title>Chloroplast acquisition without the gene transfer in kleptoplastic sea slugs, Plakobranchus ocellatus.</title>
        <authorList>
            <person name="Maeda T."/>
            <person name="Takahashi S."/>
            <person name="Yoshida T."/>
            <person name="Shimamura S."/>
            <person name="Takaki Y."/>
            <person name="Nagai Y."/>
            <person name="Toyoda A."/>
            <person name="Suzuki Y."/>
            <person name="Arimoto A."/>
            <person name="Ishii H."/>
            <person name="Satoh N."/>
            <person name="Nishiyama T."/>
            <person name="Hasebe M."/>
            <person name="Maruyama T."/>
            <person name="Minagawa J."/>
            <person name="Obokata J."/>
            <person name="Shigenobu S."/>
        </authorList>
    </citation>
    <scope>NUCLEOTIDE SEQUENCE [LARGE SCALE GENOMIC DNA]</scope>
</reference>
<dbReference type="AlphaFoldDB" id="A0AAV3Y5G2"/>
<name>A0AAV3Y5G2_9GAST</name>
<gene>
    <name evidence="2" type="ORF">PoB_000382400</name>
</gene>
<proteinExistence type="predicted"/>
<dbReference type="Proteomes" id="UP000735302">
    <property type="component" value="Unassembled WGS sequence"/>
</dbReference>
<evidence type="ECO:0000256" key="1">
    <source>
        <dbReference type="SAM" id="SignalP"/>
    </source>
</evidence>
<keyword evidence="1" id="KW-0732">Signal</keyword>
<accession>A0AAV3Y5G2</accession>
<keyword evidence="3" id="KW-1185">Reference proteome</keyword>
<feature type="signal peptide" evidence="1">
    <location>
        <begin position="1"/>
        <end position="24"/>
    </location>
</feature>